<dbReference type="AlphaFoldDB" id="A0A0G4EB23"/>
<evidence type="ECO:0000313" key="3">
    <source>
        <dbReference type="Proteomes" id="UP000041254"/>
    </source>
</evidence>
<dbReference type="VEuPathDB" id="CryptoDB:Vbra_23393"/>
<feature type="compositionally biased region" description="Gly residues" evidence="1">
    <location>
        <begin position="293"/>
        <end position="311"/>
    </location>
</feature>
<dbReference type="InParanoid" id="A0A0G4EB23"/>
<dbReference type="InterPro" id="IPR016024">
    <property type="entry name" value="ARM-type_fold"/>
</dbReference>
<organism evidence="2 3">
    <name type="scientific">Vitrella brassicaformis (strain CCMP3155)</name>
    <dbReference type="NCBI Taxonomy" id="1169540"/>
    <lineage>
        <taxon>Eukaryota</taxon>
        <taxon>Sar</taxon>
        <taxon>Alveolata</taxon>
        <taxon>Colpodellida</taxon>
        <taxon>Vitrellaceae</taxon>
        <taxon>Vitrella</taxon>
    </lineage>
</organism>
<accession>A0A0G4EB23</accession>
<reference evidence="2 3" key="1">
    <citation type="submission" date="2014-11" db="EMBL/GenBank/DDBJ databases">
        <authorList>
            <person name="Zhu J."/>
            <person name="Qi W."/>
            <person name="Song R."/>
        </authorList>
    </citation>
    <scope>NUCLEOTIDE SEQUENCE [LARGE SCALE GENOMIC DNA]</scope>
</reference>
<feature type="region of interest" description="Disordered" evidence="1">
    <location>
        <begin position="111"/>
        <end position="149"/>
    </location>
</feature>
<sequence length="492" mass="53479">LCAVVQTPFLAQKWPGVLSALSSAAEGLRGIGEGVKGTCRPIGWAKPPPPRLGDDLSADVWRGDIYPMLSVDEAVCSARPTSKTHGSQLVDEAFMLKRIDQDLNKHSLTGLVDVERPTPPTATATATGTPTAADTDPPGGPPTHPQPTSDAVRRFRYLSASAYALEQGGAVWQQMTDFIHLAHKYKLIKTLPLRLSADSLPTASAFDELPLALAVYKTFGHLLSYRGTSLALDRVEKDMEEQEDGEEMEDSDDDDDGDDDEEEEDDDDDDAMGDGGEQDDEQDDDIDQQQQEGAGGDGAEGQPGDGHGGGVTRQRYRIGNVDFTTVPLADLPPNHPYCSGYNHSDPPIRWSVYLFPSFTAFLKRMVLEWWCDQEGAGEKCVISAHVGRDDSRCRSLLTAPTIEGYKTVDYINENPFGPGDDGRRRLIILKGTAAIDTIVAYLWVVNGGIRLWTTEAPTEGNTDVECHPIAVAAARPVLAKYGLERTVLRQTA</sequence>
<dbReference type="SUPFAM" id="SSF48371">
    <property type="entry name" value="ARM repeat"/>
    <property type="match status" value="1"/>
</dbReference>
<dbReference type="EMBL" id="CDMY01000141">
    <property type="protein sequence ID" value="CEL93140.1"/>
    <property type="molecule type" value="Genomic_DNA"/>
</dbReference>
<feature type="region of interest" description="Disordered" evidence="1">
    <location>
        <begin position="236"/>
        <end position="313"/>
    </location>
</feature>
<feature type="non-terminal residue" evidence="2">
    <location>
        <position position="1"/>
    </location>
</feature>
<feature type="compositionally biased region" description="Low complexity" evidence="1">
    <location>
        <begin position="121"/>
        <end position="137"/>
    </location>
</feature>
<evidence type="ECO:0000256" key="1">
    <source>
        <dbReference type="SAM" id="MobiDB-lite"/>
    </source>
</evidence>
<protein>
    <submittedName>
        <fullName evidence="2">Uncharacterized protein</fullName>
    </submittedName>
</protein>
<gene>
    <name evidence="2" type="ORF">Vbra_23393</name>
</gene>
<proteinExistence type="predicted"/>
<name>A0A0G4EB23_VITBC</name>
<keyword evidence="3" id="KW-1185">Reference proteome</keyword>
<dbReference type="Proteomes" id="UP000041254">
    <property type="component" value="Unassembled WGS sequence"/>
</dbReference>
<evidence type="ECO:0000313" key="2">
    <source>
        <dbReference type="EMBL" id="CEL93140.1"/>
    </source>
</evidence>
<feature type="compositionally biased region" description="Acidic residues" evidence="1">
    <location>
        <begin position="238"/>
        <end position="287"/>
    </location>
</feature>